<organism evidence="2 3">
    <name type="scientific">Rhizopogon vesiculosus</name>
    <dbReference type="NCBI Taxonomy" id="180088"/>
    <lineage>
        <taxon>Eukaryota</taxon>
        <taxon>Fungi</taxon>
        <taxon>Dikarya</taxon>
        <taxon>Basidiomycota</taxon>
        <taxon>Agaricomycotina</taxon>
        <taxon>Agaricomycetes</taxon>
        <taxon>Agaricomycetidae</taxon>
        <taxon>Boletales</taxon>
        <taxon>Suillineae</taxon>
        <taxon>Rhizopogonaceae</taxon>
        <taxon>Rhizopogon</taxon>
    </lineage>
</organism>
<name>A0A1J8QV03_9AGAM</name>
<comment type="caution">
    <text evidence="2">The sequence shown here is derived from an EMBL/GenBank/DDBJ whole genome shotgun (WGS) entry which is preliminary data.</text>
</comment>
<evidence type="ECO:0000313" key="2">
    <source>
        <dbReference type="EMBL" id="OJA15492.1"/>
    </source>
</evidence>
<dbReference type="Proteomes" id="UP000183567">
    <property type="component" value="Unassembled WGS sequence"/>
</dbReference>
<evidence type="ECO:0000313" key="3">
    <source>
        <dbReference type="Proteomes" id="UP000183567"/>
    </source>
</evidence>
<protein>
    <submittedName>
        <fullName evidence="2">Uncharacterized protein</fullName>
    </submittedName>
</protein>
<evidence type="ECO:0000256" key="1">
    <source>
        <dbReference type="SAM" id="MobiDB-lite"/>
    </source>
</evidence>
<dbReference type="OrthoDB" id="2674419at2759"/>
<dbReference type="STRING" id="180088.A0A1J8QV03"/>
<feature type="region of interest" description="Disordered" evidence="1">
    <location>
        <begin position="43"/>
        <end position="77"/>
    </location>
</feature>
<dbReference type="EMBL" id="LVVM01003100">
    <property type="protein sequence ID" value="OJA15492.1"/>
    <property type="molecule type" value="Genomic_DNA"/>
</dbReference>
<reference evidence="2 3" key="1">
    <citation type="submission" date="2016-03" db="EMBL/GenBank/DDBJ databases">
        <title>Comparative genomics of the ectomycorrhizal sister species Rhizopogon vinicolor and Rhizopogon vesiculosus (Basidiomycota: Boletales) reveals a divergence of the mating type B locus.</title>
        <authorList>
            <person name="Mujic A.B."/>
            <person name="Kuo A."/>
            <person name="Tritt A."/>
            <person name="Lipzen A."/>
            <person name="Chen C."/>
            <person name="Johnson J."/>
            <person name="Sharma A."/>
            <person name="Barry K."/>
            <person name="Grigoriev I.V."/>
            <person name="Spatafora J.W."/>
        </authorList>
    </citation>
    <scope>NUCLEOTIDE SEQUENCE [LARGE SCALE GENOMIC DNA]</scope>
    <source>
        <strain evidence="2 3">AM-OR11-056</strain>
    </source>
</reference>
<dbReference type="Gene3D" id="3.30.70.660">
    <property type="entry name" value="Pseudouridine synthase I, catalytic domain, C-terminal subdomain"/>
    <property type="match status" value="1"/>
</dbReference>
<accession>A0A1J8QV03</accession>
<dbReference type="InterPro" id="IPR020095">
    <property type="entry name" value="PsdUridine_synth_TruA_C"/>
</dbReference>
<feature type="compositionally biased region" description="Pro residues" evidence="1">
    <location>
        <begin position="52"/>
        <end position="61"/>
    </location>
</feature>
<keyword evidence="3" id="KW-1185">Reference proteome</keyword>
<proteinExistence type="predicted"/>
<sequence length="187" mass="21086">MQSAATRLVGEHDFRNLSKLDSGKQITNFRRRIMRTQIILVDSDGDGENWDPPLPPSPSRTPPDSQSPSPSPLPLVNRKPEYQMTDALLLMLWDCAYASSDVSRQIDVDDSDSNSTETESGTGSDLYHQLHSIHQRSLIHTSLDAYFLLTAAQHHAPPLQYFSFSRTSGNKYRKQEKIGETIDDEIK</sequence>
<dbReference type="GO" id="GO:0003723">
    <property type="term" value="F:RNA binding"/>
    <property type="evidence" value="ECO:0007669"/>
    <property type="project" value="InterPro"/>
</dbReference>
<dbReference type="AlphaFoldDB" id="A0A1J8QV03"/>
<gene>
    <name evidence="2" type="ORF">AZE42_07640</name>
</gene>
<dbReference type="GO" id="GO:0009982">
    <property type="term" value="F:pseudouridine synthase activity"/>
    <property type="evidence" value="ECO:0007669"/>
    <property type="project" value="InterPro"/>
</dbReference>